<dbReference type="Proteomes" id="UP000233720">
    <property type="component" value="Unassembled WGS sequence"/>
</dbReference>
<dbReference type="OrthoDB" id="120290at2"/>
<evidence type="ECO:0000256" key="4">
    <source>
        <dbReference type="HAMAP-Rule" id="MF_00710"/>
    </source>
</evidence>
<dbReference type="RefSeq" id="WP_101362867.1">
    <property type="nucleotide sequence ID" value="NZ_PHKV01000002.1"/>
</dbReference>
<reference evidence="9 10" key="1">
    <citation type="submission" date="2017-11" db="EMBL/GenBank/DDBJ databases">
        <title>Xanthomonas prunicola sp. nov., a novel pathogen that affects nectarine (Prunus persica var. nectarine) trees.</title>
        <authorList>
            <person name="Lopez M."/>
            <person name="Lopez-Soriano P."/>
            <person name="Garita-Cambronero J."/>
            <person name="Beltran C."/>
            <person name="Taghouti G."/>
            <person name="Portier P."/>
            <person name="Cubero J."/>
            <person name="Fischer-Le Saux M."/>
            <person name="Marco-Noales E."/>
        </authorList>
    </citation>
    <scope>NUCLEOTIDE SEQUENCE [LARGE SCALE GENOMIC DNA]</scope>
    <source>
        <strain evidence="7 9">CFBP8353</strain>
        <strain evidence="8 10">CFBP8354</strain>
    </source>
</reference>
<organism evidence="7 9">
    <name type="scientific">Xanthomonas prunicola</name>
    <dbReference type="NCBI Taxonomy" id="2053930"/>
    <lineage>
        <taxon>Bacteria</taxon>
        <taxon>Pseudomonadati</taxon>
        <taxon>Pseudomonadota</taxon>
        <taxon>Gammaproteobacteria</taxon>
        <taxon>Lysobacterales</taxon>
        <taxon>Lysobacteraceae</taxon>
        <taxon>Xanthomonas</taxon>
    </lineage>
</organism>
<dbReference type="NCBIfam" id="TIGR03130">
    <property type="entry name" value="malonate_delta"/>
    <property type="match status" value="1"/>
</dbReference>
<keyword evidence="2 4" id="KW-0963">Cytoplasm</keyword>
<dbReference type="Pfam" id="PF06857">
    <property type="entry name" value="ACP"/>
    <property type="match status" value="1"/>
</dbReference>
<dbReference type="AlphaFoldDB" id="A0A2N3RLC3"/>
<dbReference type="Proteomes" id="UP000233748">
    <property type="component" value="Unassembled WGS sequence"/>
</dbReference>
<evidence type="ECO:0000256" key="5">
    <source>
        <dbReference type="NCBIfam" id="TIGR03130"/>
    </source>
</evidence>
<feature type="modified residue" description="O-(phosphoribosyl dephospho-coenzyme A)serine" evidence="4 6">
    <location>
        <position position="28"/>
    </location>
</feature>
<accession>A0A2N3RLC3</accession>
<keyword evidence="3 4" id="KW-0597">Phosphoprotein</keyword>
<evidence type="ECO:0000313" key="9">
    <source>
        <dbReference type="Proteomes" id="UP000233720"/>
    </source>
</evidence>
<comment type="similarity">
    <text evidence="4">Belongs to the MdcC family.</text>
</comment>
<dbReference type="GO" id="GO:0000036">
    <property type="term" value="F:acyl carrier activity"/>
    <property type="evidence" value="ECO:0007669"/>
    <property type="project" value="UniProtKB-UniRule"/>
</dbReference>
<dbReference type="EMBL" id="PHKV01000002">
    <property type="protein sequence ID" value="PKV13302.1"/>
    <property type="molecule type" value="Genomic_DNA"/>
</dbReference>
<dbReference type="InterPro" id="IPR023439">
    <property type="entry name" value="Mal_deCO2ase/Cit_lyase_ACP"/>
</dbReference>
<evidence type="ECO:0000313" key="7">
    <source>
        <dbReference type="EMBL" id="PKV13302.1"/>
    </source>
</evidence>
<comment type="PTM">
    <text evidence="4 6">Covalently binds the prosthetic group of malonate decarboxylase.</text>
</comment>
<dbReference type="EMBL" id="PHKW01000002">
    <property type="protein sequence ID" value="PKV17579.1"/>
    <property type="molecule type" value="Genomic_DNA"/>
</dbReference>
<gene>
    <name evidence="4 7" type="primary">mdcC</name>
    <name evidence="7" type="ORF">XpruCFBP8353_08735</name>
    <name evidence="8" type="ORF">XpruCFBP8354_08735</name>
</gene>
<evidence type="ECO:0000313" key="8">
    <source>
        <dbReference type="EMBL" id="PKV17579.1"/>
    </source>
</evidence>
<evidence type="ECO:0000256" key="1">
    <source>
        <dbReference type="ARBA" id="ARBA00004496"/>
    </source>
</evidence>
<keyword evidence="10" id="KW-1185">Reference proteome</keyword>
<dbReference type="GO" id="GO:0005737">
    <property type="term" value="C:cytoplasm"/>
    <property type="evidence" value="ECO:0007669"/>
    <property type="project" value="UniProtKB-SubCell"/>
</dbReference>
<comment type="function">
    <text evidence="4">Subunit of malonate decarboxylase, it is an acyl carrier protein to which acetyl and malonyl thioester residues are bound via a 2'-(5''-phosphoribosyl)-3'-dephospho-CoA prosthetic group and turn over during the catalytic mechanism.</text>
</comment>
<evidence type="ECO:0000256" key="2">
    <source>
        <dbReference type="ARBA" id="ARBA00022490"/>
    </source>
</evidence>
<evidence type="ECO:0000313" key="10">
    <source>
        <dbReference type="Proteomes" id="UP000233748"/>
    </source>
</evidence>
<comment type="subcellular location">
    <subcellularLocation>
        <location evidence="1 4">Cytoplasm</location>
    </subcellularLocation>
</comment>
<evidence type="ECO:0000256" key="3">
    <source>
        <dbReference type="ARBA" id="ARBA00022553"/>
    </source>
</evidence>
<dbReference type="InterPro" id="IPR009662">
    <property type="entry name" value="Malonate_deCO2ase_dsu"/>
</dbReference>
<dbReference type="HAMAP" id="MF_00710">
    <property type="entry name" value="Malonate_deCO2ase_dsu"/>
    <property type="match status" value="1"/>
</dbReference>
<comment type="caution">
    <text evidence="7">The sequence shown here is derived from an EMBL/GenBank/DDBJ whole genome shotgun (WGS) entry which is preliminary data.</text>
</comment>
<proteinExistence type="inferred from homology"/>
<protein>
    <recommendedName>
        <fullName evidence="4 5">Malonate decarboxylase acyl carrier protein</fullName>
    </recommendedName>
    <alternativeName>
        <fullName evidence="4">Malonate decarboxylase subunit delta</fullName>
    </alternativeName>
</protein>
<evidence type="ECO:0000256" key="6">
    <source>
        <dbReference type="PIRSR" id="PIRSR609662-50"/>
    </source>
</evidence>
<name>A0A2N3RLC3_9XANT</name>
<sequence>METLRYRFDGQRGARAGLEHALVGVVASGNLEVLVERVPLEGAMEIDILTAARGFGAIWQAVLDDFAARHPLRDVRISINDVGATPAVVSLRLEQALDVLQGAGA</sequence>